<evidence type="ECO:0000313" key="3">
    <source>
        <dbReference type="EMBL" id="EAU92752.2"/>
    </source>
</evidence>
<dbReference type="SUPFAM" id="SSF51695">
    <property type="entry name" value="PLC-like phosphodiesterases"/>
    <property type="match status" value="1"/>
</dbReference>
<dbReference type="GO" id="GO:0006629">
    <property type="term" value="P:lipid metabolic process"/>
    <property type="evidence" value="ECO:0007669"/>
    <property type="project" value="InterPro"/>
</dbReference>
<dbReference type="EMBL" id="AACS02000001">
    <property type="protein sequence ID" value="EAU92752.2"/>
    <property type="molecule type" value="Genomic_DNA"/>
</dbReference>
<dbReference type="AlphaFoldDB" id="A8N2E4"/>
<dbReference type="Pfam" id="PF26146">
    <property type="entry name" value="PI-PLC_X"/>
    <property type="match status" value="1"/>
</dbReference>
<dbReference type="PANTHER" id="PTHR13593:SF140">
    <property type="entry name" value="PLC-LIKE PHOSPHODIESTERASE"/>
    <property type="match status" value="1"/>
</dbReference>
<reference evidence="3 4" key="1">
    <citation type="journal article" date="2010" name="Proc. Natl. Acad. Sci. U.S.A.">
        <title>Insights into evolution of multicellular fungi from the assembled chromosomes of the mushroom Coprinopsis cinerea (Coprinus cinereus).</title>
        <authorList>
            <person name="Stajich J.E."/>
            <person name="Wilke S.K."/>
            <person name="Ahren D."/>
            <person name="Au C.H."/>
            <person name="Birren B.W."/>
            <person name="Borodovsky M."/>
            <person name="Burns C."/>
            <person name="Canback B."/>
            <person name="Casselton L.A."/>
            <person name="Cheng C.K."/>
            <person name="Deng J."/>
            <person name="Dietrich F.S."/>
            <person name="Fargo D.C."/>
            <person name="Farman M.L."/>
            <person name="Gathman A.C."/>
            <person name="Goldberg J."/>
            <person name="Guigo R."/>
            <person name="Hoegger P.J."/>
            <person name="Hooker J.B."/>
            <person name="Huggins A."/>
            <person name="James T.Y."/>
            <person name="Kamada T."/>
            <person name="Kilaru S."/>
            <person name="Kodira C."/>
            <person name="Kues U."/>
            <person name="Kupfer D."/>
            <person name="Kwan H.S."/>
            <person name="Lomsadze A."/>
            <person name="Li W."/>
            <person name="Lilly W.W."/>
            <person name="Ma L.J."/>
            <person name="Mackey A.J."/>
            <person name="Manning G."/>
            <person name="Martin F."/>
            <person name="Muraguchi H."/>
            <person name="Natvig D.O."/>
            <person name="Palmerini H."/>
            <person name="Ramesh M.A."/>
            <person name="Rehmeyer C.J."/>
            <person name="Roe B.A."/>
            <person name="Shenoy N."/>
            <person name="Stanke M."/>
            <person name="Ter-Hovhannisyan V."/>
            <person name="Tunlid A."/>
            <person name="Velagapudi R."/>
            <person name="Vision T.J."/>
            <person name="Zeng Q."/>
            <person name="Zolan M.E."/>
            <person name="Pukkila P.J."/>
        </authorList>
    </citation>
    <scope>NUCLEOTIDE SEQUENCE [LARGE SCALE GENOMIC DNA]</scope>
    <source>
        <strain evidence="4">Okayama-7 / 130 / ATCC MYA-4618 / FGSC 9003</strain>
    </source>
</reference>
<dbReference type="OMA" id="TFDCNVN"/>
<evidence type="ECO:0000256" key="2">
    <source>
        <dbReference type="SAM" id="SignalP"/>
    </source>
</evidence>
<name>A8N2E4_COPC7</name>
<keyword evidence="4" id="KW-1185">Reference proteome</keyword>
<dbReference type="GeneID" id="6005543"/>
<dbReference type="Gene3D" id="3.20.20.190">
    <property type="entry name" value="Phosphatidylinositol (PI) phosphodiesterase"/>
    <property type="match status" value="1"/>
</dbReference>
<dbReference type="InParanoid" id="A8N2E4"/>
<organism evidence="3 4">
    <name type="scientific">Coprinopsis cinerea (strain Okayama-7 / 130 / ATCC MYA-4618 / FGSC 9003)</name>
    <name type="common">Inky cap fungus</name>
    <name type="synonym">Hormographiella aspergillata</name>
    <dbReference type="NCBI Taxonomy" id="240176"/>
    <lineage>
        <taxon>Eukaryota</taxon>
        <taxon>Fungi</taxon>
        <taxon>Dikarya</taxon>
        <taxon>Basidiomycota</taxon>
        <taxon>Agaricomycotina</taxon>
        <taxon>Agaricomycetes</taxon>
        <taxon>Agaricomycetidae</taxon>
        <taxon>Agaricales</taxon>
        <taxon>Agaricineae</taxon>
        <taxon>Psathyrellaceae</taxon>
        <taxon>Coprinopsis</taxon>
    </lineage>
</organism>
<sequence length="369" mass="39299">MKAVNTRIILGFIAALAAVSTTPTALGSTLGPRDGSLTRRQAVCNGHAELCERGYGTLAYVGTHNSYAVDVNNFTQQLNDGVRMLQMQAHDESGVIKLCHTDCRLYDGGTLENYLRTVKTWLDANPNEVLSLLIVNSDNVPAARYAEVYANTGMDVVSYSPPTSPLPALEWPTLGSLIGSGQRVITFLSTTANPEIPYLIDQFPNVWETKFNVVDQSNFDCQVDRSRGDPSTSLFLINHYLDKLVLGQPVPDLDKLDATNAVSGFGSLGAHVETCRAVQGRPPNFLLVDFYEYGGGSVFEVAAQINGVPYNPATPVASPRPTAVGTQTAGRDATGGASGSAPALLQGSHLVALLSMVVGTVVIAPLLVF</sequence>
<feature type="chain" id="PRO_5002726149" description="PLC-like phosphodiesterase" evidence="2">
    <location>
        <begin position="28"/>
        <end position="369"/>
    </location>
</feature>
<keyword evidence="2" id="KW-0732">Signal</keyword>
<dbReference type="OrthoDB" id="7984201at2759"/>
<protein>
    <recommendedName>
        <fullName evidence="5">PLC-like phosphodiesterase</fullName>
    </recommendedName>
</protein>
<dbReference type="InterPro" id="IPR051057">
    <property type="entry name" value="PI-PLC_domain"/>
</dbReference>
<dbReference type="RefSeq" id="XP_001829117.2">
    <property type="nucleotide sequence ID" value="XM_001829065.2"/>
</dbReference>
<evidence type="ECO:0000313" key="4">
    <source>
        <dbReference type="Proteomes" id="UP000001861"/>
    </source>
</evidence>
<gene>
    <name evidence="3" type="ORF">CC1G_01797</name>
</gene>
<comment type="caution">
    <text evidence="3">The sequence shown here is derived from an EMBL/GenBank/DDBJ whole genome shotgun (WGS) entry which is preliminary data.</text>
</comment>
<feature type="region of interest" description="Disordered" evidence="1">
    <location>
        <begin position="314"/>
        <end position="338"/>
    </location>
</feature>
<dbReference type="PANTHER" id="PTHR13593">
    <property type="match status" value="1"/>
</dbReference>
<feature type="signal peptide" evidence="2">
    <location>
        <begin position="1"/>
        <end position="27"/>
    </location>
</feature>
<dbReference type="KEGG" id="cci:CC1G_01797"/>
<dbReference type="VEuPathDB" id="FungiDB:CC1G_01797"/>
<dbReference type="eggNOG" id="ENOG502RUV2">
    <property type="taxonomic scope" value="Eukaryota"/>
</dbReference>
<dbReference type="InterPro" id="IPR017946">
    <property type="entry name" value="PLC-like_Pdiesterase_TIM-brl"/>
</dbReference>
<proteinExistence type="predicted"/>
<dbReference type="GO" id="GO:0008081">
    <property type="term" value="F:phosphoric diester hydrolase activity"/>
    <property type="evidence" value="ECO:0007669"/>
    <property type="project" value="InterPro"/>
</dbReference>
<evidence type="ECO:0008006" key="5">
    <source>
        <dbReference type="Google" id="ProtNLM"/>
    </source>
</evidence>
<dbReference type="STRING" id="240176.A8N2E4"/>
<accession>A8N2E4</accession>
<dbReference type="HOGENOM" id="CLU_037358_2_0_1"/>
<dbReference type="Proteomes" id="UP000001861">
    <property type="component" value="Unassembled WGS sequence"/>
</dbReference>
<evidence type="ECO:0000256" key="1">
    <source>
        <dbReference type="SAM" id="MobiDB-lite"/>
    </source>
</evidence>